<dbReference type="EMBL" id="CP051627">
    <property type="protein sequence ID" value="UPT22231.1"/>
    <property type="molecule type" value="Genomic_DNA"/>
</dbReference>
<name>A0ABY4L3H2_THEAE</name>
<proteinExistence type="predicted"/>
<evidence type="ECO:0008006" key="4">
    <source>
        <dbReference type="Google" id="ProtNLM"/>
    </source>
</evidence>
<keyword evidence="1" id="KW-0472">Membrane</keyword>
<evidence type="ECO:0000256" key="1">
    <source>
        <dbReference type="SAM" id="Phobius"/>
    </source>
</evidence>
<feature type="transmembrane region" description="Helical" evidence="1">
    <location>
        <begin position="46"/>
        <end position="65"/>
    </location>
</feature>
<keyword evidence="1" id="KW-0812">Transmembrane</keyword>
<organism evidence="2 3">
    <name type="scientific">Thermobifida alba</name>
    <name type="common">Thermomonospora alba</name>
    <dbReference type="NCBI Taxonomy" id="53522"/>
    <lineage>
        <taxon>Bacteria</taxon>
        <taxon>Bacillati</taxon>
        <taxon>Actinomycetota</taxon>
        <taxon>Actinomycetes</taxon>
        <taxon>Streptosporangiales</taxon>
        <taxon>Nocardiopsidaceae</taxon>
        <taxon>Thermobifida</taxon>
    </lineage>
</organism>
<sequence>MGHGEAPRPGGLGAVAVAPDSAGAQVVRLAVRSLVVLASGVMGTGFLGWQAGVLVAVLVALSYLLSATLAPRLRAPFGRGRLLRTLHRNGYHVVPGGHSRHVAIGSGGVYLLETRTWQHAASGEGDSWMIGALPAERAVERVSAHAAHLERCLHLAENWPGVRVVPVITATGRLPEPVVYAGRAVIARPRQAVEHILAQPTILDPQDVDDIARRFAA</sequence>
<accession>A0ABY4L3H2</accession>
<protein>
    <recommendedName>
        <fullName evidence="4">NERD domain-containing protein</fullName>
    </recommendedName>
</protein>
<keyword evidence="1" id="KW-1133">Transmembrane helix</keyword>
<evidence type="ECO:0000313" key="3">
    <source>
        <dbReference type="Proteomes" id="UP000832041"/>
    </source>
</evidence>
<reference evidence="2 3" key="1">
    <citation type="submission" date="2020-04" db="EMBL/GenBank/DDBJ databases">
        <title>Thermobifida alba genome sequencing and assembly.</title>
        <authorList>
            <person name="Luzics S."/>
            <person name="Horvath B."/>
            <person name="Nagy I."/>
            <person name="Toth A."/>
            <person name="Nagy I."/>
            <person name="Kukolya J."/>
        </authorList>
    </citation>
    <scope>NUCLEOTIDE SEQUENCE [LARGE SCALE GENOMIC DNA]</scope>
    <source>
        <strain evidence="2 3">DSM 43795</strain>
    </source>
</reference>
<dbReference type="Proteomes" id="UP000832041">
    <property type="component" value="Chromosome"/>
</dbReference>
<keyword evidence="3" id="KW-1185">Reference proteome</keyword>
<evidence type="ECO:0000313" key="2">
    <source>
        <dbReference type="EMBL" id="UPT22231.1"/>
    </source>
</evidence>
<gene>
    <name evidence="2" type="ORF">FOF52_15710</name>
</gene>